<dbReference type="PATRIC" id="fig|49338.4.peg.5783"/>
<sequence>MCSDTAHRGDGQRMKVIRVERAGKKVVCEA</sequence>
<accession>A0A098AU94</accession>
<gene>
    <name evidence="1" type="ORF">DPCES_5371</name>
</gene>
<name>A0A098AU94_DESHA</name>
<reference evidence="1" key="1">
    <citation type="submission" date="2014-07" db="EMBL/GenBank/DDBJ databases">
        <authorList>
            <person name="Hornung V.Bastian."/>
        </authorList>
    </citation>
    <scope>NUCLEOTIDE SEQUENCE</scope>
    <source>
        <strain evidence="1">PCE-S</strain>
    </source>
</reference>
<dbReference type="EMBL" id="LK996022">
    <property type="protein sequence ID" value="CDV96369.1"/>
    <property type="molecule type" value="Genomic_DNA"/>
</dbReference>
<dbReference type="AlphaFoldDB" id="A0A098AU94"/>
<evidence type="ECO:0000313" key="1">
    <source>
        <dbReference type="EMBL" id="CDV96369.1"/>
    </source>
</evidence>
<organism evidence="1">
    <name type="scientific">Desulfitobacterium hafniense</name>
    <name type="common">Desulfitobacterium frappieri</name>
    <dbReference type="NCBI Taxonomy" id="49338"/>
    <lineage>
        <taxon>Bacteria</taxon>
        <taxon>Bacillati</taxon>
        <taxon>Bacillota</taxon>
        <taxon>Clostridia</taxon>
        <taxon>Eubacteriales</taxon>
        <taxon>Desulfitobacteriaceae</taxon>
        <taxon>Desulfitobacterium</taxon>
    </lineage>
</organism>
<protein>
    <submittedName>
        <fullName evidence="1">Uncharacterized protein</fullName>
    </submittedName>
</protein>
<proteinExistence type="predicted"/>